<dbReference type="RefSeq" id="WP_345468967.1">
    <property type="nucleotide sequence ID" value="NZ_BAABLK010000088.1"/>
</dbReference>
<organism evidence="1 2">
    <name type="scientific">Paeniglutamicibacter antarcticus</name>
    <dbReference type="NCBI Taxonomy" id="494023"/>
    <lineage>
        <taxon>Bacteria</taxon>
        <taxon>Bacillati</taxon>
        <taxon>Actinomycetota</taxon>
        <taxon>Actinomycetes</taxon>
        <taxon>Micrococcales</taxon>
        <taxon>Micrococcaceae</taxon>
        <taxon>Paeniglutamicibacter</taxon>
    </lineage>
</organism>
<name>A0ABP9TRD3_9MICC</name>
<dbReference type="Proteomes" id="UP001501257">
    <property type="component" value="Unassembled WGS sequence"/>
</dbReference>
<evidence type="ECO:0000313" key="1">
    <source>
        <dbReference type="EMBL" id="GAA5228721.1"/>
    </source>
</evidence>
<gene>
    <name evidence="1" type="ORF">GCM10025778_32600</name>
</gene>
<accession>A0ABP9TRD3</accession>
<sequence>MLVPDAAAWRKWLTETPGTSGVLPALHKKGGTTAKLTSAQALGAALCFGWLDGRRIRRDGHGHCNRFTPGAARSAWSMRNAGNVERLVTLGLMEPAGNADVEAAKADGRWEAAQEKRESLGAAERYASYYWLHTLKRGETR</sequence>
<dbReference type="EMBL" id="BAABLK010000088">
    <property type="protein sequence ID" value="GAA5228721.1"/>
    <property type="molecule type" value="Genomic_DNA"/>
</dbReference>
<protein>
    <submittedName>
        <fullName evidence="1">YdeI/OmpD-associated family protein</fullName>
    </submittedName>
</protein>
<comment type="caution">
    <text evidence="1">The sequence shown here is derived from an EMBL/GenBank/DDBJ whole genome shotgun (WGS) entry which is preliminary data.</text>
</comment>
<keyword evidence="2" id="KW-1185">Reference proteome</keyword>
<evidence type="ECO:0000313" key="2">
    <source>
        <dbReference type="Proteomes" id="UP001501257"/>
    </source>
</evidence>
<reference evidence="2" key="1">
    <citation type="journal article" date="2019" name="Int. J. Syst. Evol. Microbiol.">
        <title>The Global Catalogue of Microorganisms (GCM) 10K type strain sequencing project: providing services to taxonomists for standard genome sequencing and annotation.</title>
        <authorList>
            <consortium name="The Broad Institute Genomics Platform"/>
            <consortium name="The Broad Institute Genome Sequencing Center for Infectious Disease"/>
            <person name="Wu L."/>
            <person name="Ma J."/>
        </authorList>
    </citation>
    <scope>NUCLEOTIDE SEQUENCE [LARGE SCALE GENOMIC DNA]</scope>
    <source>
        <strain evidence="2">JCM 18952</strain>
    </source>
</reference>
<proteinExistence type="predicted"/>